<protein>
    <submittedName>
        <fullName evidence="1">21097_t:CDS:1</fullName>
    </submittedName>
</protein>
<evidence type="ECO:0000313" key="1">
    <source>
        <dbReference type="EMBL" id="CAG8628515.1"/>
    </source>
</evidence>
<dbReference type="Proteomes" id="UP000789759">
    <property type="component" value="Unassembled WGS sequence"/>
</dbReference>
<organism evidence="1 2">
    <name type="scientific">Cetraspora pellucida</name>
    <dbReference type="NCBI Taxonomy" id="1433469"/>
    <lineage>
        <taxon>Eukaryota</taxon>
        <taxon>Fungi</taxon>
        <taxon>Fungi incertae sedis</taxon>
        <taxon>Mucoromycota</taxon>
        <taxon>Glomeromycotina</taxon>
        <taxon>Glomeromycetes</taxon>
        <taxon>Diversisporales</taxon>
        <taxon>Gigasporaceae</taxon>
        <taxon>Cetraspora</taxon>
    </lineage>
</organism>
<comment type="caution">
    <text evidence="1">The sequence shown here is derived from an EMBL/GenBank/DDBJ whole genome shotgun (WGS) entry which is preliminary data.</text>
</comment>
<dbReference type="EMBL" id="CAJVQA010005812">
    <property type="protein sequence ID" value="CAG8628515.1"/>
    <property type="molecule type" value="Genomic_DNA"/>
</dbReference>
<accession>A0A9N9D6V1</accession>
<sequence>MFGSEYGSYGAVSDDAIYVKTCDGGDTPLDGGLDGGLEGGLDGGLDGGC</sequence>
<evidence type="ECO:0000313" key="2">
    <source>
        <dbReference type="Proteomes" id="UP000789759"/>
    </source>
</evidence>
<dbReference type="AlphaFoldDB" id="A0A9N9D6V1"/>
<keyword evidence="2" id="KW-1185">Reference proteome</keyword>
<gene>
    <name evidence="1" type="ORF">CPELLU_LOCUS8272</name>
</gene>
<reference evidence="1" key="1">
    <citation type="submission" date="2021-06" db="EMBL/GenBank/DDBJ databases">
        <authorList>
            <person name="Kallberg Y."/>
            <person name="Tangrot J."/>
            <person name="Rosling A."/>
        </authorList>
    </citation>
    <scope>NUCLEOTIDE SEQUENCE</scope>
    <source>
        <strain evidence="1">FL966</strain>
    </source>
</reference>
<proteinExistence type="predicted"/>
<name>A0A9N9D6V1_9GLOM</name>